<feature type="compositionally biased region" description="Polar residues" evidence="1">
    <location>
        <begin position="18"/>
        <end position="27"/>
    </location>
</feature>
<keyword evidence="2" id="KW-0966">Cell projection</keyword>
<dbReference type="InterPro" id="IPR013367">
    <property type="entry name" value="Flagellar_put"/>
</dbReference>
<gene>
    <name evidence="2" type="ORF">PRVXH_001417</name>
</gene>
<proteinExistence type="predicted"/>
<keyword evidence="2" id="KW-0282">Flagellum</keyword>
<dbReference type="AlphaFoldDB" id="A0AAU8HQV7"/>
<dbReference type="NCBIfam" id="TIGR02530">
    <property type="entry name" value="flg_new"/>
    <property type="match status" value="1"/>
</dbReference>
<feature type="region of interest" description="Disordered" evidence="1">
    <location>
        <begin position="1"/>
        <end position="27"/>
    </location>
</feature>
<protein>
    <submittedName>
        <fullName evidence="2">TIGR02530 family flagellar biosynthesis protein</fullName>
    </submittedName>
</protein>
<dbReference type="EMBL" id="CP159485">
    <property type="protein sequence ID" value="XCI27515.1"/>
    <property type="molecule type" value="Genomic_DNA"/>
</dbReference>
<dbReference type="Pfam" id="PF12611">
    <property type="entry name" value="Flagellar_put"/>
    <property type="match status" value="1"/>
</dbReference>
<evidence type="ECO:0000313" key="2">
    <source>
        <dbReference type="EMBL" id="XCI27515.1"/>
    </source>
</evidence>
<reference evidence="2" key="2">
    <citation type="submission" date="2024-06" db="EMBL/GenBank/DDBJ databases">
        <authorList>
            <person name="Petrova K.O."/>
            <person name="Toshchakov S.V."/>
            <person name="Boltjanskaja Y.V."/>
            <person name="Kevbrin V.V."/>
        </authorList>
    </citation>
    <scope>NUCLEOTIDE SEQUENCE</scope>
    <source>
        <strain evidence="2">Z-710</strain>
    </source>
</reference>
<sequence>MPKIINPTLAGRVKSKPKQLQETKSQSSFNDLFQKQLKDNIKVSKHAKNRIQSRDIKIDSKVAKKLDEAMEILQQKGSKDSLLIVNNVAYVVNPQSKTVITAVDEQNLKEKVFTNIDSAMLL</sequence>
<keyword evidence="2" id="KW-0969">Cilium</keyword>
<evidence type="ECO:0000256" key="1">
    <source>
        <dbReference type="SAM" id="MobiDB-lite"/>
    </source>
</evidence>
<reference evidence="2" key="1">
    <citation type="journal article" date="2018" name="Antonie Van Leeuwenhoek">
        <title>Proteinivorax hydrogeniformans sp. nov., an anaerobic, haloalkaliphilic bacterium fermenting proteinaceous compounds with high hydrogen production.</title>
        <authorList>
            <person name="Boltyanskaya Y."/>
            <person name="Detkova E."/>
            <person name="Pimenov N."/>
            <person name="Kevbrin V."/>
        </authorList>
    </citation>
    <scope>NUCLEOTIDE SEQUENCE</scope>
    <source>
        <strain evidence="2">Z-710</strain>
    </source>
</reference>
<name>A0AAU8HQV7_9FIRM</name>
<accession>A0AAU8HQV7</accession>
<dbReference type="RefSeq" id="WP_353892093.1">
    <property type="nucleotide sequence ID" value="NZ_CP159485.1"/>
</dbReference>
<organism evidence="2">
    <name type="scientific">Proteinivorax hydrogeniformans</name>
    <dbReference type="NCBI Taxonomy" id="1826727"/>
    <lineage>
        <taxon>Bacteria</taxon>
        <taxon>Bacillati</taxon>
        <taxon>Bacillota</taxon>
        <taxon>Clostridia</taxon>
        <taxon>Eubacteriales</taxon>
        <taxon>Proteinivoracaceae</taxon>
        <taxon>Proteinivorax</taxon>
    </lineage>
</organism>